<dbReference type="EMBL" id="CP012670">
    <property type="protein sequence ID" value="AUX24984.1"/>
    <property type="molecule type" value="Genomic_DNA"/>
</dbReference>
<sequence>MAKDEPSATDPFLDEVVERALAPYRGVAQPELLEIMRELLVEALTEDEVGRDLVERARPRAAPLGSGVQARDGGAEPGRKAGGGEHG</sequence>
<feature type="region of interest" description="Disordered" evidence="1">
    <location>
        <begin position="56"/>
        <end position="87"/>
    </location>
</feature>
<reference evidence="2 3" key="1">
    <citation type="submission" date="2015-09" db="EMBL/GenBank/DDBJ databases">
        <title>Sorangium comparison.</title>
        <authorList>
            <person name="Zaburannyi N."/>
            <person name="Bunk B."/>
            <person name="Overmann J."/>
            <person name="Mueller R."/>
        </authorList>
    </citation>
    <scope>NUCLEOTIDE SEQUENCE [LARGE SCALE GENOMIC DNA]</scope>
    <source>
        <strain evidence="2 3">So ceGT47</strain>
    </source>
</reference>
<accession>A0A4P2Q689</accession>
<gene>
    <name evidence="2" type="ORF">SOCEGT47_055250</name>
</gene>
<dbReference type="RefSeq" id="WP_129351609.1">
    <property type="nucleotide sequence ID" value="NZ_CP012670.1"/>
</dbReference>
<proteinExistence type="predicted"/>
<evidence type="ECO:0000313" key="2">
    <source>
        <dbReference type="EMBL" id="AUX24984.1"/>
    </source>
</evidence>
<name>A0A4P2Q689_SORCE</name>
<evidence type="ECO:0000313" key="3">
    <source>
        <dbReference type="Proteomes" id="UP000295781"/>
    </source>
</evidence>
<protein>
    <recommendedName>
        <fullName evidence="4">Transposase</fullName>
    </recommendedName>
</protein>
<feature type="compositionally biased region" description="Basic and acidic residues" evidence="1">
    <location>
        <begin position="73"/>
        <end position="87"/>
    </location>
</feature>
<organism evidence="2 3">
    <name type="scientific">Sorangium cellulosum</name>
    <name type="common">Polyangium cellulosum</name>
    <dbReference type="NCBI Taxonomy" id="56"/>
    <lineage>
        <taxon>Bacteria</taxon>
        <taxon>Pseudomonadati</taxon>
        <taxon>Myxococcota</taxon>
        <taxon>Polyangia</taxon>
        <taxon>Polyangiales</taxon>
        <taxon>Polyangiaceae</taxon>
        <taxon>Sorangium</taxon>
    </lineage>
</organism>
<dbReference type="Proteomes" id="UP000295781">
    <property type="component" value="Chromosome"/>
</dbReference>
<evidence type="ECO:0000256" key="1">
    <source>
        <dbReference type="SAM" id="MobiDB-lite"/>
    </source>
</evidence>
<dbReference type="AlphaFoldDB" id="A0A4P2Q689"/>
<evidence type="ECO:0008006" key="4">
    <source>
        <dbReference type="Google" id="ProtNLM"/>
    </source>
</evidence>